<dbReference type="Gene3D" id="1.10.8.10">
    <property type="entry name" value="DNA helicase RuvA subunit, C-terminal domain"/>
    <property type="match status" value="1"/>
</dbReference>
<evidence type="ECO:0000256" key="2">
    <source>
        <dbReference type="SAM" id="Phobius"/>
    </source>
</evidence>
<comment type="caution">
    <text evidence="4">The sequence shown here is derived from an EMBL/GenBank/DDBJ whole genome shotgun (WGS) entry which is preliminary data.</text>
</comment>
<dbReference type="OrthoDB" id="3824970at2759"/>
<keyword evidence="2" id="KW-0812">Transmembrane</keyword>
<dbReference type="Proteomes" id="UP000800093">
    <property type="component" value="Unassembled WGS sequence"/>
</dbReference>
<evidence type="ECO:0000313" key="4">
    <source>
        <dbReference type="EMBL" id="KAF2258181.1"/>
    </source>
</evidence>
<keyword evidence="5" id="KW-1185">Reference proteome</keyword>
<gene>
    <name evidence="4" type="ORF">CC78DRAFT_537991</name>
</gene>
<feature type="region of interest" description="Disordered" evidence="1">
    <location>
        <begin position="131"/>
        <end position="186"/>
    </location>
</feature>
<sequence>MAEQTLNIPQILVFLLVAFLGYRWFVAKPSSTSTRSGSQNRAVRVNPVQVDQIEAMFPQLSRRDIAYDLHKNGGNVTATTEKVLAGGRLEPAPASFNPPMPRSVPASRTPPVKPAQPDLITRYNLSSKLSATAEASASEPQKKPKAWSQDRNERQANFQRRREEMILAARRKMEEKERAKTTGTLA</sequence>
<dbReference type="InterPro" id="IPR003892">
    <property type="entry name" value="CUE"/>
</dbReference>
<dbReference type="EMBL" id="ML986777">
    <property type="protein sequence ID" value="KAF2258181.1"/>
    <property type="molecule type" value="Genomic_DNA"/>
</dbReference>
<proteinExistence type="predicted"/>
<name>A0A9P4JX87_9PLEO</name>
<feature type="compositionally biased region" description="Basic and acidic residues" evidence="1">
    <location>
        <begin position="148"/>
        <end position="180"/>
    </location>
</feature>
<dbReference type="SMART" id="SM00546">
    <property type="entry name" value="CUE"/>
    <property type="match status" value="1"/>
</dbReference>
<dbReference type="PROSITE" id="PS51140">
    <property type="entry name" value="CUE"/>
    <property type="match status" value="1"/>
</dbReference>
<dbReference type="CDD" id="cd14424">
    <property type="entry name" value="CUE_Cue1p_like"/>
    <property type="match status" value="1"/>
</dbReference>
<protein>
    <recommendedName>
        <fullName evidence="3">CUE domain-containing protein</fullName>
    </recommendedName>
</protein>
<dbReference type="Pfam" id="PF02845">
    <property type="entry name" value="CUE"/>
    <property type="match status" value="1"/>
</dbReference>
<feature type="domain" description="CUE" evidence="3">
    <location>
        <begin position="45"/>
        <end position="89"/>
    </location>
</feature>
<feature type="transmembrane region" description="Helical" evidence="2">
    <location>
        <begin position="6"/>
        <end position="25"/>
    </location>
</feature>
<dbReference type="GO" id="GO:0043130">
    <property type="term" value="F:ubiquitin binding"/>
    <property type="evidence" value="ECO:0007669"/>
    <property type="project" value="InterPro"/>
</dbReference>
<keyword evidence="2" id="KW-1133">Transmembrane helix</keyword>
<evidence type="ECO:0000256" key="1">
    <source>
        <dbReference type="SAM" id="MobiDB-lite"/>
    </source>
</evidence>
<dbReference type="AlphaFoldDB" id="A0A9P4JX87"/>
<reference evidence="5" key="1">
    <citation type="journal article" date="2020" name="Stud. Mycol.">
        <title>101 Dothideomycetes genomes: A test case for predicting lifestyles and emergence of pathogens.</title>
        <authorList>
            <person name="Haridas S."/>
            <person name="Albert R."/>
            <person name="Binder M."/>
            <person name="Bloem J."/>
            <person name="LaButti K."/>
            <person name="Salamov A."/>
            <person name="Andreopoulos B."/>
            <person name="Baker S."/>
            <person name="Barry K."/>
            <person name="Bills G."/>
            <person name="Bluhm B."/>
            <person name="Cannon C."/>
            <person name="Castanera R."/>
            <person name="Culley D."/>
            <person name="Daum C."/>
            <person name="Ezra D."/>
            <person name="Gonzalez J."/>
            <person name="Henrissat B."/>
            <person name="Kuo A."/>
            <person name="Liang C."/>
            <person name="Lipzen A."/>
            <person name="Lutzoni F."/>
            <person name="Magnuson J."/>
            <person name="Mondo S."/>
            <person name="Nolan M."/>
            <person name="Ohm R."/>
            <person name="Pangilinan J."/>
            <person name="Park H.-J."/>
            <person name="Ramirez L."/>
            <person name="Alfaro M."/>
            <person name="Sun H."/>
            <person name="Tritt A."/>
            <person name="Yoshinaga Y."/>
            <person name="Zwiers L.-H."/>
            <person name="Turgeon B."/>
            <person name="Goodwin S."/>
            <person name="Spatafora J."/>
            <person name="Crous P."/>
            <person name="Grigoriev I."/>
        </authorList>
    </citation>
    <scope>NUCLEOTIDE SEQUENCE [LARGE SCALE GENOMIC DNA]</scope>
    <source>
        <strain evidence="5">CBS 304.66</strain>
    </source>
</reference>
<evidence type="ECO:0000313" key="5">
    <source>
        <dbReference type="Proteomes" id="UP000800093"/>
    </source>
</evidence>
<accession>A0A9P4JX87</accession>
<evidence type="ECO:0000259" key="3">
    <source>
        <dbReference type="PROSITE" id="PS51140"/>
    </source>
</evidence>
<feature type="region of interest" description="Disordered" evidence="1">
    <location>
        <begin position="88"/>
        <end position="118"/>
    </location>
</feature>
<organism evidence="4 5">
    <name type="scientific">Lojkania enalia</name>
    <dbReference type="NCBI Taxonomy" id="147567"/>
    <lineage>
        <taxon>Eukaryota</taxon>
        <taxon>Fungi</taxon>
        <taxon>Dikarya</taxon>
        <taxon>Ascomycota</taxon>
        <taxon>Pezizomycotina</taxon>
        <taxon>Dothideomycetes</taxon>
        <taxon>Pleosporomycetidae</taxon>
        <taxon>Pleosporales</taxon>
        <taxon>Pleosporales incertae sedis</taxon>
        <taxon>Lojkania</taxon>
    </lineage>
</organism>
<keyword evidence="2" id="KW-0472">Membrane</keyword>